<dbReference type="Pfam" id="PF13489">
    <property type="entry name" value="Methyltransf_23"/>
    <property type="match status" value="1"/>
</dbReference>
<reference evidence="1 2" key="1">
    <citation type="submission" date="2016-01" db="EMBL/GenBank/DDBJ databases">
        <title>Genome sequencing of Roseivirga spongicola UST030701-084.</title>
        <authorList>
            <person name="Selvaratnam C."/>
            <person name="Thevarajoo S."/>
            <person name="Goh K.M."/>
            <person name="Ee R."/>
            <person name="Chan K.-G."/>
            <person name="Chong C.S."/>
        </authorList>
    </citation>
    <scope>NUCLEOTIDE SEQUENCE [LARGE SCALE GENOMIC DNA]</scope>
    <source>
        <strain evidence="1 2">UST030701-084</strain>
    </source>
</reference>
<dbReference type="Gene3D" id="3.40.50.150">
    <property type="entry name" value="Vaccinia Virus protein VP39"/>
    <property type="match status" value="1"/>
</dbReference>
<dbReference type="AlphaFoldDB" id="A0A150XIJ3"/>
<dbReference type="CDD" id="cd02440">
    <property type="entry name" value="AdoMet_MTases"/>
    <property type="match status" value="1"/>
</dbReference>
<dbReference type="PANTHER" id="PTHR43861:SF6">
    <property type="entry name" value="METHYLTRANSFERASE TYPE 11"/>
    <property type="match status" value="1"/>
</dbReference>
<dbReference type="InterPro" id="IPR029063">
    <property type="entry name" value="SAM-dependent_MTases_sf"/>
</dbReference>
<organism evidence="1 2">
    <name type="scientific">Roseivirga spongicola</name>
    <dbReference type="NCBI Taxonomy" id="333140"/>
    <lineage>
        <taxon>Bacteria</taxon>
        <taxon>Pseudomonadati</taxon>
        <taxon>Bacteroidota</taxon>
        <taxon>Cytophagia</taxon>
        <taxon>Cytophagales</taxon>
        <taxon>Roseivirgaceae</taxon>
        <taxon>Roseivirga</taxon>
    </lineage>
</organism>
<dbReference type="PANTHER" id="PTHR43861">
    <property type="entry name" value="TRANS-ACONITATE 2-METHYLTRANSFERASE-RELATED"/>
    <property type="match status" value="1"/>
</dbReference>
<gene>
    <name evidence="1" type="ORF">AWW68_04330</name>
</gene>
<evidence type="ECO:0000313" key="1">
    <source>
        <dbReference type="EMBL" id="KYG78526.1"/>
    </source>
</evidence>
<keyword evidence="2" id="KW-1185">Reference proteome</keyword>
<dbReference type="SUPFAM" id="SSF53335">
    <property type="entry name" value="S-adenosyl-L-methionine-dependent methyltransferases"/>
    <property type="match status" value="1"/>
</dbReference>
<dbReference type="Proteomes" id="UP000075606">
    <property type="component" value="Unassembled WGS sequence"/>
</dbReference>
<name>A0A150XIJ3_9BACT</name>
<evidence type="ECO:0008006" key="3">
    <source>
        <dbReference type="Google" id="ProtNLM"/>
    </source>
</evidence>
<dbReference type="EMBL" id="LRPC01000001">
    <property type="protein sequence ID" value="KYG78526.1"/>
    <property type="molecule type" value="Genomic_DNA"/>
</dbReference>
<proteinExistence type="predicted"/>
<accession>A0A150XIJ3</accession>
<comment type="caution">
    <text evidence="1">The sequence shown here is derived from an EMBL/GenBank/DDBJ whole genome shotgun (WGS) entry which is preliminary data.</text>
</comment>
<dbReference type="OrthoDB" id="2370471at2"/>
<sequence length="284" mass="32713">MNECPVCQQTKFKDYLEVEDHFGSKESFQLKQCTSCETLSTNPQPNVDEIIPYYKSNNYISHGDSVNPVFDLAYKTVQRQNLQYKKKLIEKYTLGKNLLDYGCGAGSFPHFMQSKGWQVTGIEPDDSAKNQALSKGIDVIELSNLKREFDCISLFHVLEHVHDLDTTLNKLISHLSKNGVLVLALPNYQSYDAKHYLNHWAGYDVPRHLYHFNQKSMFSLAKRFGLNIVSTHPLKFDSYYVSILSEKYKNGKSNLFNAFRIGYKSNSKAKRTKEYSSLIYILSK</sequence>
<evidence type="ECO:0000313" key="2">
    <source>
        <dbReference type="Proteomes" id="UP000075606"/>
    </source>
</evidence>
<protein>
    <recommendedName>
        <fullName evidence="3">Methyltransferase</fullName>
    </recommendedName>
</protein>
<dbReference type="STRING" id="333140.AWW68_04330"/>